<evidence type="ECO:0000259" key="3">
    <source>
        <dbReference type="Pfam" id="PF00441"/>
    </source>
</evidence>
<keyword evidence="2" id="KW-0560">Oxidoreductase</keyword>
<sequence length="83" mass="8726">MAQSFLMLLGCRIDLEKTRLLILGAADQLDRLGNKKARGTIVMAKVAAPNMSLKVLDTTMQVQGGAGLSGDTVLAISGLQLGR</sequence>
<dbReference type="EMBL" id="JAJAGQ010000001">
    <property type="protein sequence ID" value="KAJ8573897.1"/>
    <property type="molecule type" value="Genomic_DNA"/>
</dbReference>
<dbReference type="OrthoDB" id="434771at2759"/>
<accession>A0A9Q1N134</accession>
<keyword evidence="5" id="KW-1185">Reference proteome</keyword>
<dbReference type="PANTHER" id="PTHR48083">
    <property type="entry name" value="MEDIUM-CHAIN SPECIFIC ACYL-COA DEHYDROGENASE, MITOCHONDRIAL-RELATED"/>
    <property type="match status" value="1"/>
</dbReference>
<dbReference type="AlphaFoldDB" id="A0A9Q1N134"/>
<comment type="caution">
    <text evidence="4">The sequence shown here is derived from an EMBL/GenBank/DDBJ whole genome shotgun (WGS) entry which is preliminary data.</text>
</comment>
<evidence type="ECO:0000313" key="4">
    <source>
        <dbReference type="EMBL" id="KAJ8573897.1"/>
    </source>
</evidence>
<dbReference type="GO" id="GO:0005737">
    <property type="term" value="C:cytoplasm"/>
    <property type="evidence" value="ECO:0007669"/>
    <property type="project" value="TreeGrafter"/>
</dbReference>
<reference evidence="5" key="1">
    <citation type="journal article" date="2023" name="Proc. Natl. Acad. Sci. U.S.A.">
        <title>Genomic and structural basis for evolution of tropane alkaloid biosynthesis.</title>
        <authorList>
            <person name="Wanga Y.-J."/>
            <person name="Taina T."/>
            <person name="Yua J.-Y."/>
            <person name="Lia J."/>
            <person name="Xua B."/>
            <person name="Chenc J."/>
            <person name="D'Auriad J.C."/>
            <person name="Huanga J.-P."/>
            <person name="Huanga S.-X."/>
        </authorList>
    </citation>
    <scope>NUCLEOTIDE SEQUENCE [LARGE SCALE GENOMIC DNA]</scope>
    <source>
        <strain evidence="5">cv. KIB-2019</strain>
    </source>
</reference>
<feature type="domain" description="Acyl-CoA dehydrogenase/oxidase C-terminal" evidence="3">
    <location>
        <begin position="8"/>
        <end position="72"/>
    </location>
</feature>
<dbReference type="GO" id="GO:0003995">
    <property type="term" value="F:acyl-CoA dehydrogenase activity"/>
    <property type="evidence" value="ECO:0007669"/>
    <property type="project" value="TreeGrafter"/>
</dbReference>
<name>A0A9Q1N134_9SOLA</name>
<evidence type="ECO:0000256" key="1">
    <source>
        <dbReference type="ARBA" id="ARBA00022630"/>
    </source>
</evidence>
<protein>
    <recommendedName>
        <fullName evidence="3">Acyl-CoA dehydrogenase/oxidase C-terminal domain-containing protein</fullName>
    </recommendedName>
</protein>
<dbReference type="Pfam" id="PF00441">
    <property type="entry name" value="Acyl-CoA_dh_1"/>
    <property type="match status" value="1"/>
</dbReference>
<dbReference type="PANTHER" id="PTHR48083:SF13">
    <property type="entry name" value="ACYL-COA DEHYDROGENASE FAMILY MEMBER 11"/>
    <property type="match status" value="1"/>
</dbReference>
<dbReference type="InterPro" id="IPR009075">
    <property type="entry name" value="AcylCo_DH/oxidase_C"/>
</dbReference>
<organism evidence="4 5">
    <name type="scientific">Anisodus acutangulus</name>
    <dbReference type="NCBI Taxonomy" id="402998"/>
    <lineage>
        <taxon>Eukaryota</taxon>
        <taxon>Viridiplantae</taxon>
        <taxon>Streptophyta</taxon>
        <taxon>Embryophyta</taxon>
        <taxon>Tracheophyta</taxon>
        <taxon>Spermatophyta</taxon>
        <taxon>Magnoliopsida</taxon>
        <taxon>eudicotyledons</taxon>
        <taxon>Gunneridae</taxon>
        <taxon>Pentapetalae</taxon>
        <taxon>asterids</taxon>
        <taxon>lamiids</taxon>
        <taxon>Solanales</taxon>
        <taxon>Solanaceae</taxon>
        <taxon>Solanoideae</taxon>
        <taxon>Hyoscyameae</taxon>
        <taxon>Anisodus</taxon>
    </lineage>
</organism>
<keyword evidence="1" id="KW-0285">Flavoprotein</keyword>
<dbReference type="InterPro" id="IPR036250">
    <property type="entry name" value="AcylCo_DH-like_C"/>
</dbReference>
<proteinExistence type="predicted"/>
<evidence type="ECO:0000313" key="5">
    <source>
        <dbReference type="Proteomes" id="UP001152561"/>
    </source>
</evidence>
<gene>
    <name evidence="4" type="ORF">K7X08_010408</name>
</gene>
<evidence type="ECO:0000256" key="2">
    <source>
        <dbReference type="ARBA" id="ARBA00023002"/>
    </source>
</evidence>
<dbReference type="SUPFAM" id="SSF47203">
    <property type="entry name" value="Acyl-CoA dehydrogenase C-terminal domain-like"/>
    <property type="match status" value="1"/>
</dbReference>
<dbReference type="Gene3D" id="1.20.140.10">
    <property type="entry name" value="Butyryl-CoA Dehydrogenase, subunit A, domain 3"/>
    <property type="match status" value="1"/>
</dbReference>
<dbReference type="InterPro" id="IPR050741">
    <property type="entry name" value="Acyl-CoA_dehydrogenase"/>
</dbReference>
<dbReference type="Proteomes" id="UP001152561">
    <property type="component" value="Unassembled WGS sequence"/>
</dbReference>
<dbReference type="GO" id="GO:0033539">
    <property type="term" value="P:fatty acid beta-oxidation using acyl-CoA dehydrogenase"/>
    <property type="evidence" value="ECO:0007669"/>
    <property type="project" value="TreeGrafter"/>
</dbReference>